<keyword evidence="2" id="KW-1185">Reference proteome</keyword>
<evidence type="ECO:0000313" key="2">
    <source>
        <dbReference type="Proteomes" id="UP000265926"/>
    </source>
</evidence>
<accession>A0A399T3N2</accession>
<protein>
    <recommendedName>
        <fullName evidence="3">Phospholipase</fullName>
    </recommendedName>
</protein>
<evidence type="ECO:0008006" key="3">
    <source>
        <dbReference type="Google" id="ProtNLM"/>
    </source>
</evidence>
<sequence>MKIILGILLALGVLVALVTWLSNKFSGKNKEEAPEEESVNIPTDCCGAHEVCEVEEMLQNPEKIVYFEDEELDRFQGIAANAYSDAQIDEFRDVLYTLKNDEIKMWLISIERRQLELPGILRQEALMLVAEAS</sequence>
<dbReference type="Proteomes" id="UP000265926">
    <property type="component" value="Unassembled WGS sequence"/>
</dbReference>
<dbReference type="RefSeq" id="WP_119437382.1">
    <property type="nucleotide sequence ID" value="NZ_QWGR01000003.1"/>
</dbReference>
<evidence type="ECO:0000313" key="1">
    <source>
        <dbReference type="EMBL" id="RIJ49495.1"/>
    </source>
</evidence>
<name>A0A399T3N2_9BACT</name>
<reference evidence="1 2" key="1">
    <citation type="submission" date="2018-08" db="EMBL/GenBank/DDBJ databases">
        <title>Pallidiluteibacterium maritimus gen. nov., sp. nov., isolated from coastal sediment.</title>
        <authorList>
            <person name="Zhou L.Y."/>
        </authorList>
    </citation>
    <scope>NUCLEOTIDE SEQUENCE [LARGE SCALE GENOMIC DNA]</scope>
    <source>
        <strain evidence="1 2">XSD2</strain>
    </source>
</reference>
<dbReference type="EMBL" id="QWGR01000003">
    <property type="protein sequence ID" value="RIJ49495.1"/>
    <property type="molecule type" value="Genomic_DNA"/>
</dbReference>
<dbReference type="AlphaFoldDB" id="A0A399T3N2"/>
<organism evidence="1 2">
    <name type="scientific">Maribellus luteus</name>
    <dbReference type="NCBI Taxonomy" id="2305463"/>
    <lineage>
        <taxon>Bacteria</taxon>
        <taxon>Pseudomonadati</taxon>
        <taxon>Bacteroidota</taxon>
        <taxon>Bacteroidia</taxon>
        <taxon>Marinilabiliales</taxon>
        <taxon>Prolixibacteraceae</taxon>
        <taxon>Maribellus</taxon>
    </lineage>
</organism>
<dbReference type="OrthoDB" id="1097760at2"/>
<proteinExistence type="predicted"/>
<comment type="caution">
    <text evidence="1">The sequence shown here is derived from an EMBL/GenBank/DDBJ whole genome shotgun (WGS) entry which is preliminary data.</text>
</comment>
<gene>
    <name evidence="1" type="ORF">D1614_08125</name>
</gene>